<dbReference type="Proteomes" id="UP000705994">
    <property type="component" value="Unassembled WGS sequence"/>
</dbReference>
<reference evidence="4 5" key="1">
    <citation type="submission" date="2021-05" db="EMBL/GenBank/DDBJ databases">
        <title>Pangenome of Leuconostoc gelidum warrants species status for Leuconostoc gelidum subsp. gasicomitatum.</title>
        <authorList>
            <person name="Johansson P."/>
            <person name="Sade E."/>
            <person name="Hultman J."/>
            <person name="Auvinen P."/>
            <person name="Bjorkroth J."/>
        </authorList>
    </citation>
    <scope>NUCLEOTIDE SEQUENCE</scope>
    <source>
        <strain evidence="3 5">AMKR21</strain>
        <strain evidence="4">C220d</strain>
    </source>
</reference>
<proteinExistence type="predicted"/>
<evidence type="ECO:0000313" key="6">
    <source>
        <dbReference type="Proteomes" id="UP000727071"/>
    </source>
</evidence>
<dbReference type="SUPFAM" id="SSF55811">
    <property type="entry name" value="Nudix"/>
    <property type="match status" value="1"/>
</dbReference>
<feature type="domain" description="Nudix hydrolase" evidence="2">
    <location>
        <begin position="39"/>
        <end position="168"/>
    </location>
</feature>
<dbReference type="EMBL" id="JAHBFV010000024">
    <property type="protein sequence ID" value="MBZ6016546.1"/>
    <property type="molecule type" value="Genomic_DNA"/>
</dbReference>
<evidence type="ECO:0000313" key="5">
    <source>
        <dbReference type="Proteomes" id="UP000705994"/>
    </source>
</evidence>
<gene>
    <name evidence="4" type="ORF">KII88_08435</name>
    <name evidence="3" type="ORF">KIJ07_01995</name>
</gene>
<keyword evidence="5" id="KW-1185">Reference proteome</keyword>
<dbReference type="Gene3D" id="3.90.79.10">
    <property type="entry name" value="Nucleoside Triphosphate Pyrophosphohydrolase"/>
    <property type="match status" value="1"/>
</dbReference>
<dbReference type="PROSITE" id="PS00893">
    <property type="entry name" value="NUDIX_BOX"/>
    <property type="match status" value="1"/>
</dbReference>
<accession>A0AB35G0P8</accession>
<protein>
    <submittedName>
        <fullName evidence="4">NUDIX domain-containing protein</fullName>
    </submittedName>
</protein>
<dbReference type="PANTHER" id="PTHR10885:SF0">
    <property type="entry name" value="ISOPENTENYL-DIPHOSPHATE DELTA-ISOMERASE"/>
    <property type="match status" value="1"/>
</dbReference>
<dbReference type="AlphaFoldDB" id="A0AB35G0P8"/>
<dbReference type="InterPro" id="IPR000086">
    <property type="entry name" value="NUDIX_hydrolase_dom"/>
</dbReference>
<dbReference type="Proteomes" id="UP000727071">
    <property type="component" value="Unassembled WGS sequence"/>
</dbReference>
<evidence type="ECO:0000313" key="4">
    <source>
        <dbReference type="EMBL" id="MBZ6016546.1"/>
    </source>
</evidence>
<dbReference type="EMBL" id="JAHBFX010000001">
    <property type="protein sequence ID" value="MBZ5999202.1"/>
    <property type="molecule type" value="Genomic_DNA"/>
</dbReference>
<organism evidence="4 6">
    <name type="scientific">Leuconostoc gelidum subsp. gelidum</name>
    <dbReference type="NCBI Taxonomy" id="1607839"/>
    <lineage>
        <taxon>Bacteria</taxon>
        <taxon>Bacillati</taxon>
        <taxon>Bacillota</taxon>
        <taxon>Bacilli</taxon>
        <taxon>Lactobacillales</taxon>
        <taxon>Lactobacillaceae</taxon>
        <taxon>Leuconostoc</taxon>
        <taxon>Leuconostoc gelidum group</taxon>
    </lineage>
</organism>
<evidence type="ECO:0000256" key="1">
    <source>
        <dbReference type="ARBA" id="ARBA00022801"/>
    </source>
</evidence>
<dbReference type="RefSeq" id="WP_224145598.1">
    <property type="nucleotide sequence ID" value="NZ_JAHBFO010000026.1"/>
</dbReference>
<dbReference type="InterPro" id="IPR015797">
    <property type="entry name" value="NUDIX_hydrolase-like_dom_sf"/>
</dbReference>
<keyword evidence="1" id="KW-0378">Hydrolase</keyword>
<evidence type="ECO:0000313" key="3">
    <source>
        <dbReference type="EMBL" id="MBZ5999202.1"/>
    </source>
</evidence>
<dbReference type="GO" id="GO:0016787">
    <property type="term" value="F:hydrolase activity"/>
    <property type="evidence" value="ECO:0007669"/>
    <property type="project" value="UniProtKB-KW"/>
</dbReference>
<sequence>MLNNDKRADKIGELWDVYDEKNKLTGRTHHRGDTLNVGDYHLVVNAIIFNIQGNVLLQQRSFQKITYPSMWTTATGGSALTGETSELAIIRELHEELNLTVTRDQLQFVKKCRYVDWIEDWYAVCIDQFLDNMARQISEVEAIGWATLSEVIQMNRNNDLDDDCILIQAKTKLFGSDNYT</sequence>
<dbReference type="PROSITE" id="PS51462">
    <property type="entry name" value="NUDIX"/>
    <property type="match status" value="1"/>
</dbReference>
<dbReference type="PANTHER" id="PTHR10885">
    <property type="entry name" value="ISOPENTENYL-DIPHOSPHATE DELTA-ISOMERASE"/>
    <property type="match status" value="1"/>
</dbReference>
<comment type="caution">
    <text evidence="4">The sequence shown here is derived from an EMBL/GenBank/DDBJ whole genome shotgun (WGS) entry which is preliminary data.</text>
</comment>
<dbReference type="Pfam" id="PF00293">
    <property type="entry name" value="NUDIX"/>
    <property type="match status" value="1"/>
</dbReference>
<evidence type="ECO:0000259" key="2">
    <source>
        <dbReference type="PROSITE" id="PS51462"/>
    </source>
</evidence>
<name>A0AB35G0P8_LEUGE</name>
<dbReference type="CDD" id="cd04693">
    <property type="entry name" value="NUDIX_Hydrolase"/>
    <property type="match status" value="1"/>
</dbReference>
<dbReference type="InterPro" id="IPR020084">
    <property type="entry name" value="NUDIX_hydrolase_CS"/>
</dbReference>